<dbReference type="PANTHER" id="PTHR43308">
    <property type="entry name" value="OUTER MEMBRANE PROTEIN ALPHA-RELATED"/>
    <property type="match status" value="1"/>
</dbReference>
<feature type="non-terminal residue" evidence="3">
    <location>
        <position position="1"/>
    </location>
</feature>
<proteinExistence type="predicted"/>
<dbReference type="InterPro" id="IPR051465">
    <property type="entry name" value="Cell_Envelope_Struct_Comp"/>
</dbReference>
<reference evidence="4" key="1">
    <citation type="journal article" date="2019" name="Int. J. Syst. Evol. Microbiol.">
        <title>The Global Catalogue of Microorganisms (GCM) 10K type strain sequencing project: providing services to taxonomists for standard genome sequencing and annotation.</title>
        <authorList>
            <consortium name="The Broad Institute Genomics Platform"/>
            <consortium name="The Broad Institute Genome Sequencing Center for Infectious Disease"/>
            <person name="Wu L."/>
            <person name="Ma J."/>
        </authorList>
    </citation>
    <scope>NUCLEOTIDE SEQUENCE [LARGE SCALE GENOMIC DNA]</scope>
    <source>
        <strain evidence="4">CGMCC 1.18575</strain>
    </source>
</reference>
<feature type="domain" description="SLH" evidence="2">
    <location>
        <begin position="313"/>
        <end position="373"/>
    </location>
</feature>
<feature type="domain" description="SLH" evidence="2">
    <location>
        <begin position="249"/>
        <end position="312"/>
    </location>
</feature>
<dbReference type="PROSITE" id="PS51272">
    <property type="entry name" value="SLH"/>
    <property type="match status" value="3"/>
</dbReference>
<gene>
    <name evidence="3" type="ORF">ACFPOF_16275</name>
</gene>
<evidence type="ECO:0000256" key="1">
    <source>
        <dbReference type="SAM" id="MobiDB-lite"/>
    </source>
</evidence>
<sequence>TAAEIAADITTVTAPVADATSLTLPTVPSGYTITIKSSSNTAVIGINGTITPPATATSVNLVFTITRTSNSATADTGSIAVTVPAHVPTTVTPPSGGSGSSGASTPIAPVTSTNGNITVPKGGMGVVSLNQLVTISIPAGASNEELKISIDAVANTQPLLTNQNKLVSQVFEILKNVSGNFSKPVTMTFAFDPSKLDDSQTVAVFYFDEVKKEWVKVAGGTIKDGKITVEVNHFTKFAVFAVSKEAAPKPVIDFSDISGHWAEAAIKQAVSFGIVGGYPDGTFNPNRTVTRAEFAVMLMNTLKPQADGAELTFTDKGKIATWAQKSVAQAVQAGILTGYKDSTFRPDAEITRSEMAVMIAKALGLSVEAATATGFTDDKDIPYWAKGAVGAMKKLSIIDGKGANTFAPGNKATRAESVTVLLKMLAQKGK</sequence>
<protein>
    <submittedName>
        <fullName evidence="3">S-layer homology domain-containing protein</fullName>
    </submittedName>
</protein>
<dbReference type="PANTHER" id="PTHR43308:SF5">
    <property type="entry name" value="S-LAYER PROTEIN _ PEPTIDOGLYCAN ENDO-BETA-N-ACETYLGLUCOSAMINIDASE"/>
    <property type="match status" value="1"/>
</dbReference>
<feature type="compositionally biased region" description="Low complexity" evidence="1">
    <location>
        <begin position="90"/>
        <end position="106"/>
    </location>
</feature>
<dbReference type="InterPro" id="IPR001119">
    <property type="entry name" value="SLH_dom"/>
</dbReference>
<dbReference type="Gene3D" id="2.60.220.30">
    <property type="match status" value="1"/>
</dbReference>
<evidence type="ECO:0000313" key="3">
    <source>
        <dbReference type="EMBL" id="MFC5404297.1"/>
    </source>
</evidence>
<name>A0ABW0HVT9_9BACL</name>
<accession>A0ABW0HVT9</accession>
<dbReference type="EMBL" id="JBHSMI010000026">
    <property type="protein sequence ID" value="MFC5404297.1"/>
    <property type="molecule type" value="Genomic_DNA"/>
</dbReference>
<keyword evidence="4" id="KW-1185">Reference proteome</keyword>
<dbReference type="Proteomes" id="UP001596113">
    <property type="component" value="Unassembled WGS sequence"/>
</dbReference>
<evidence type="ECO:0000259" key="2">
    <source>
        <dbReference type="PROSITE" id="PS51272"/>
    </source>
</evidence>
<evidence type="ECO:0000313" key="4">
    <source>
        <dbReference type="Proteomes" id="UP001596113"/>
    </source>
</evidence>
<comment type="caution">
    <text evidence="3">The sequence shown here is derived from an EMBL/GenBank/DDBJ whole genome shotgun (WGS) entry which is preliminary data.</text>
</comment>
<feature type="region of interest" description="Disordered" evidence="1">
    <location>
        <begin position="90"/>
        <end position="109"/>
    </location>
</feature>
<dbReference type="RefSeq" id="WP_378134486.1">
    <property type="nucleotide sequence ID" value="NZ_JBHSMI010000026.1"/>
</dbReference>
<dbReference type="Pfam" id="PF00395">
    <property type="entry name" value="SLH"/>
    <property type="match status" value="3"/>
</dbReference>
<organism evidence="3 4">
    <name type="scientific">Cohnella soli</name>
    <dbReference type="NCBI Taxonomy" id="425005"/>
    <lineage>
        <taxon>Bacteria</taxon>
        <taxon>Bacillati</taxon>
        <taxon>Bacillota</taxon>
        <taxon>Bacilli</taxon>
        <taxon>Bacillales</taxon>
        <taxon>Paenibacillaceae</taxon>
        <taxon>Cohnella</taxon>
    </lineage>
</organism>
<feature type="domain" description="SLH" evidence="2">
    <location>
        <begin position="375"/>
        <end position="430"/>
    </location>
</feature>